<accession>A0ACC2BIX3</accession>
<dbReference type="Proteomes" id="UP001162992">
    <property type="component" value="Chromosome 15"/>
</dbReference>
<proteinExistence type="predicted"/>
<comment type="caution">
    <text evidence="1">The sequence shown here is derived from an EMBL/GenBank/DDBJ whole genome shotgun (WGS) entry which is preliminary data.</text>
</comment>
<protein>
    <submittedName>
        <fullName evidence="1">Uncharacterized protein</fullName>
    </submittedName>
</protein>
<dbReference type="EMBL" id="CM055106">
    <property type="protein sequence ID" value="KAJ7529684.1"/>
    <property type="molecule type" value="Genomic_DNA"/>
</dbReference>
<evidence type="ECO:0000313" key="2">
    <source>
        <dbReference type="Proteomes" id="UP001162992"/>
    </source>
</evidence>
<gene>
    <name evidence="1" type="ORF">O6H91_15G061800</name>
</gene>
<evidence type="ECO:0000313" key="1">
    <source>
        <dbReference type="EMBL" id="KAJ7529684.1"/>
    </source>
</evidence>
<reference evidence="2" key="1">
    <citation type="journal article" date="2024" name="Proc. Natl. Acad. Sci. U.S.A.">
        <title>Extraordinary preservation of gene collinearity over three hundred million years revealed in homosporous lycophytes.</title>
        <authorList>
            <person name="Li C."/>
            <person name="Wickell D."/>
            <person name="Kuo L.Y."/>
            <person name="Chen X."/>
            <person name="Nie B."/>
            <person name="Liao X."/>
            <person name="Peng D."/>
            <person name="Ji J."/>
            <person name="Jenkins J."/>
            <person name="Williams M."/>
            <person name="Shu S."/>
            <person name="Plott C."/>
            <person name="Barry K."/>
            <person name="Rajasekar S."/>
            <person name="Grimwood J."/>
            <person name="Han X."/>
            <person name="Sun S."/>
            <person name="Hou Z."/>
            <person name="He W."/>
            <person name="Dai G."/>
            <person name="Sun C."/>
            <person name="Schmutz J."/>
            <person name="Leebens-Mack J.H."/>
            <person name="Li F.W."/>
            <person name="Wang L."/>
        </authorList>
    </citation>
    <scope>NUCLEOTIDE SEQUENCE [LARGE SCALE GENOMIC DNA]</scope>
    <source>
        <strain evidence="2">cv. PW_Plant_1</strain>
    </source>
</reference>
<keyword evidence="2" id="KW-1185">Reference proteome</keyword>
<organism evidence="1 2">
    <name type="scientific">Diphasiastrum complanatum</name>
    <name type="common">Issler's clubmoss</name>
    <name type="synonym">Lycopodium complanatum</name>
    <dbReference type="NCBI Taxonomy" id="34168"/>
    <lineage>
        <taxon>Eukaryota</taxon>
        <taxon>Viridiplantae</taxon>
        <taxon>Streptophyta</taxon>
        <taxon>Embryophyta</taxon>
        <taxon>Tracheophyta</taxon>
        <taxon>Lycopodiopsida</taxon>
        <taxon>Lycopodiales</taxon>
        <taxon>Lycopodiaceae</taxon>
        <taxon>Lycopodioideae</taxon>
        <taxon>Diphasiastrum</taxon>
    </lineage>
</organism>
<name>A0ACC2BIX3_DIPCM</name>
<sequence length="80" mass="9295">MFFSGFYLVLFVFNGFRLKNNNSIECVPDSIPLSRTLIPEHRCSGTRCAACNTTYMCKTLKRIFVYRMQSPEDLNQEDSK</sequence>